<protein>
    <submittedName>
        <fullName evidence="4">TetR/AcrR family transcriptional regulator</fullName>
    </submittedName>
</protein>
<organism evidence="4 5">
    <name type="scientific">Pseudonocardia yunnanensis</name>
    <dbReference type="NCBI Taxonomy" id="58107"/>
    <lineage>
        <taxon>Bacteria</taxon>
        <taxon>Bacillati</taxon>
        <taxon>Actinomycetota</taxon>
        <taxon>Actinomycetes</taxon>
        <taxon>Pseudonocardiales</taxon>
        <taxon>Pseudonocardiaceae</taxon>
        <taxon>Pseudonocardia</taxon>
    </lineage>
</organism>
<comment type="caution">
    <text evidence="4">The sequence shown here is derived from an EMBL/GenBank/DDBJ whole genome shotgun (WGS) entry which is preliminary data.</text>
</comment>
<accession>A0ABW4F4D4</accession>
<dbReference type="InterPro" id="IPR050109">
    <property type="entry name" value="HTH-type_TetR-like_transc_reg"/>
</dbReference>
<sequence length="190" mass="20824">MAVRKRLTAADWTTAALDALTEGGVAAVAVEPIAARLGTTKGSFYWHFSNRDALLEAALLRWERVNTEEIIALLDADPDPHSRLRHLMTLALGHPDDRPGDHVMLALQASANHPLVAPVLARVTRRRLDYITELFTASGLPHDQARRRSLLAYTAFLGHAHLATTSPELVPMGADRHDYVDSVVATLTRA</sequence>
<name>A0ABW4F4D4_9PSEU</name>
<dbReference type="PANTHER" id="PTHR30055:SF239">
    <property type="entry name" value="TRANSCRIPTIONAL REGULATORY PROTEIN"/>
    <property type="match status" value="1"/>
</dbReference>
<reference evidence="5" key="1">
    <citation type="journal article" date="2019" name="Int. J. Syst. Evol. Microbiol.">
        <title>The Global Catalogue of Microorganisms (GCM) 10K type strain sequencing project: providing services to taxonomists for standard genome sequencing and annotation.</title>
        <authorList>
            <consortium name="The Broad Institute Genomics Platform"/>
            <consortium name="The Broad Institute Genome Sequencing Center for Infectious Disease"/>
            <person name="Wu L."/>
            <person name="Ma J."/>
        </authorList>
    </citation>
    <scope>NUCLEOTIDE SEQUENCE [LARGE SCALE GENOMIC DNA]</scope>
    <source>
        <strain evidence="5">CCM 7043</strain>
    </source>
</reference>
<keyword evidence="5" id="KW-1185">Reference proteome</keyword>
<dbReference type="Gene3D" id="1.10.357.10">
    <property type="entry name" value="Tetracycline Repressor, domain 2"/>
    <property type="match status" value="1"/>
</dbReference>
<dbReference type="PROSITE" id="PS50977">
    <property type="entry name" value="HTH_TETR_2"/>
    <property type="match status" value="1"/>
</dbReference>
<evidence type="ECO:0000256" key="2">
    <source>
        <dbReference type="PROSITE-ProRule" id="PRU00335"/>
    </source>
</evidence>
<evidence type="ECO:0000259" key="3">
    <source>
        <dbReference type="PROSITE" id="PS50977"/>
    </source>
</evidence>
<dbReference type="Pfam" id="PF00440">
    <property type="entry name" value="TetR_N"/>
    <property type="match status" value="1"/>
</dbReference>
<proteinExistence type="predicted"/>
<dbReference type="PRINTS" id="PR00455">
    <property type="entry name" value="HTHTETR"/>
</dbReference>
<dbReference type="Proteomes" id="UP001597114">
    <property type="component" value="Unassembled WGS sequence"/>
</dbReference>
<dbReference type="InterPro" id="IPR009057">
    <property type="entry name" value="Homeodomain-like_sf"/>
</dbReference>
<dbReference type="RefSeq" id="WP_344723863.1">
    <property type="nucleotide sequence ID" value="NZ_BAAAUS010000023.1"/>
</dbReference>
<dbReference type="SUPFAM" id="SSF46689">
    <property type="entry name" value="Homeodomain-like"/>
    <property type="match status" value="1"/>
</dbReference>
<evidence type="ECO:0000256" key="1">
    <source>
        <dbReference type="ARBA" id="ARBA00023125"/>
    </source>
</evidence>
<gene>
    <name evidence="4" type="ORF">ACFSJD_33805</name>
</gene>
<feature type="DNA-binding region" description="H-T-H motif" evidence="2">
    <location>
        <begin position="29"/>
        <end position="48"/>
    </location>
</feature>
<keyword evidence="1 2" id="KW-0238">DNA-binding</keyword>
<dbReference type="InterPro" id="IPR001647">
    <property type="entry name" value="HTH_TetR"/>
</dbReference>
<evidence type="ECO:0000313" key="4">
    <source>
        <dbReference type="EMBL" id="MFD1522511.1"/>
    </source>
</evidence>
<dbReference type="EMBL" id="JBHUCO010000045">
    <property type="protein sequence ID" value="MFD1522511.1"/>
    <property type="molecule type" value="Genomic_DNA"/>
</dbReference>
<evidence type="ECO:0000313" key="5">
    <source>
        <dbReference type="Proteomes" id="UP001597114"/>
    </source>
</evidence>
<dbReference type="PANTHER" id="PTHR30055">
    <property type="entry name" value="HTH-TYPE TRANSCRIPTIONAL REGULATOR RUTR"/>
    <property type="match status" value="1"/>
</dbReference>
<feature type="domain" description="HTH tetR-type" evidence="3">
    <location>
        <begin position="6"/>
        <end position="66"/>
    </location>
</feature>